<dbReference type="InterPro" id="IPR037143">
    <property type="entry name" value="4-PPantetheinyl_Trfase_dom_sf"/>
</dbReference>
<comment type="similarity">
    <text evidence="1">Belongs to the P-Pant transferase superfamily. Gsp/Sfp/HetI/AcpT family.</text>
</comment>
<keyword evidence="2 5" id="KW-0808">Transferase</keyword>
<evidence type="ECO:0000256" key="2">
    <source>
        <dbReference type="ARBA" id="ARBA00022679"/>
    </source>
</evidence>
<dbReference type="Proteomes" id="UP000596739">
    <property type="component" value="Unassembled WGS sequence"/>
</dbReference>
<dbReference type="Pfam" id="PF01648">
    <property type="entry name" value="ACPS"/>
    <property type="match status" value="1"/>
</dbReference>
<evidence type="ECO:0000259" key="3">
    <source>
        <dbReference type="Pfam" id="PF01648"/>
    </source>
</evidence>
<evidence type="ECO:0000259" key="4">
    <source>
        <dbReference type="Pfam" id="PF22624"/>
    </source>
</evidence>
<accession>A0ABS1EPS6</accession>
<protein>
    <submittedName>
        <fullName evidence="5">4'-phosphopantetheinyl transferase superfamily protein</fullName>
    </submittedName>
</protein>
<feature type="domain" description="4'-phosphopantetheinyl transferase N-terminal" evidence="4">
    <location>
        <begin position="15"/>
        <end position="99"/>
    </location>
</feature>
<feature type="domain" description="4'-phosphopantetheinyl transferase" evidence="3">
    <location>
        <begin position="104"/>
        <end position="174"/>
    </location>
</feature>
<gene>
    <name evidence="5" type="ORF">JHL18_11690</name>
</gene>
<dbReference type="InterPro" id="IPR055066">
    <property type="entry name" value="AASDHPPT_N"/>
</dbReference>
<name>A0ABS1EPS6_9CLOT</name>
<evidence type="ECO:0000313" key="5">
    <source>
        <dbReference type="EMBL" id="MBK1811288.1"/>
    </source>
</evidence>
<organism evidence="5 6">
    <name type="scientific">Clostridium yunnanense</name>
    <dbReference type="NCBI Taxonomy" id="2800325"/>
    <lineage>
        <taxon>Bacteria</taxon>
        <taxon>Bacillati</taxon>
        <taxon>Bacillota</taxon>
        <taxon>Clostridia</taxon>
        <taxon>Eubacteriales</taxon>
        <taxon>Clostridiaceae</taxon>
        <taxon>Clostridium</taxon>
    </lineage>
</organism>
<dbReference type="InterPro" id="IPR008278">
    <property type="entry name" value="4-PPantetheinyl_Trfase_dom"/>
</dbReference>
<evidence type="ECO:0000313" key="6">
    <source>
        <dbReference type="Proteomes" id="UP000596739"/>
    </source>
</evidence>
<dbReference type="Pfam" id="PF22624">
    <property type="entry name" value="AASDHPPT_N"/>
    <property type="match status" value="1"/>
</dbReference>
<comment type="caution">
    <text evidence="5">The sequence shown here is derived from an EMBL/GenBank/DDBJ whole genome shotgun (WGS) entry which is preliminary data.</text>
</comment>
<dbReference type="RefSeq" id="WP_200269348.1">
    <property type="nucleotide sequence ID" value="NZ_JAENHN010000037.1"/>
</dbReference>
<dbReference type="PANTHER" id="PTHR12215">
    <property type="entry name" value="PHOSPHOPANTETHEINE TRANSFERASE"/>
    <property type="match status" value="1"/>
</dbReference>
<dbReference type="EMBL" id="JAENHN010000037">
    <property type="protein sequence ID" value="MBK1811288.1"/>
    <property type="molecule type" value="Genomic_DNA"/>
</dbReference>
<proteinExistence type="inferred from homology"/>
<dbReference type="PANTHER" id="PTHR12215:SF10">
    <property type="entry name" value="L-AMINOADIPATE-SEMIALDEHYDE DEHYDROGENASE-PHOSPHOPANTETHEINYL TRANSFERASE"/>
    <property type="match status" value="1"/>
</dbReference>
<reference evidence="6" key="1">
    <citation type="submission" date="2021-01" db="EMBL/GenBank/DDBJ databases">
        <title>Genome public.</title>
        <authorList>
            <person name="Liu C."/>
            <person name="Sun Q."/>
        </authorList>
    </citation>
    <scope>NUCLEOTIDE SEQUENCE [LARGE SCALE GENOMIC DNA]</scope>
    <source>
        <strain evidence="6">YIM B02505</strain>
    </source>
</reference>
<dbReference type="SUPFAM" id="SSF56214">
    <property type="entry name" value="4'-phosphopantetheinyl transferase"/>
    <property type="match status" value="2"/>
</dbReference>
<sequence>MNKLYFLPIAKQVEQPQFNKLLFFISHQKQVQIKRYHLDIDKKLSLYSDLLVRITACQALDMKNSDIVFEKGDHGKPYINQYVNFNYNISHTRDAIVLAISDSAIGVDIEKIRKADPYIAKRFFTSDEQEYIIQDNFQSDRRFCEVWTKKEAYVKYSGKGLSMPLNYFNVLSCEIYDKMLTFEKDGYIISVYNNKRNQKFELIELVEREVEIAAFSLLL</sequence>
<dbReference type="InterPro" id="IPR050559">
    <property type="entry name" value="P-Pant_transferase_sf"/>
</dbReference>
<evidence type="ECO:0000256" key="1">
    <source>
        <dbReference type="ARBA" id="ARBA00010990"/>
    </source>
</evidence>
<dbReference type="GO" id="GO:0016740">
    <property type="term" value="F:transferase activity"/>
    <property type="evidence" value="ECO:0007669"/>
    <property type="project" value="UniProtKB-KW"/>
</dbReference>
<keyword evidence="6" id="KW-1185">Reference proteome</keyword>
<dbReference type="Gene3D" id="3.90.470.20">
    <property type="entry name" value="4'-phosphopantetheinyl transferase domain"/>
    <property type="match status" value="2"/>
</dbReference>